<reference evidence="1" key="1">
    <citation type="submission" date="2025-08" db="UniProtKB">
        <authorList>
            <consortium name="RefSeq"/>
        </authorList>
    </citation>
    <scope>IDENTIFICATION</scope>
</reference>
<evidence type="ECO:0000313" key="1">
    <source>
        <dbReference type="RefSeq" id="XP_016434059.1"/>
    </source>
</evidence>
<gene>
    <name evidence="1" type="primary">LOC107760514</name>
</gene>
<organism evidence="1">
    <name type="scientific">Nicotiana tabacum</name>
    <name type="common">Common tobacco</name>
    <dbReference type="NCBI Taxonomy" id="4097"/>
    <lineage>
        <taxon>Eukaryota</taxon>
        <taxon>Viridiplantae</taxon>
        <taxon>Streptophyta</taxon>
        <taxon>Embryophyta</taxon>
        <taxon>Tracheophyta</taxon>
        <taxon>Spermatophyta</taxon>
        <taxon>Magnoliopsida</taxon>
        <taxon>eudicotyledons</taxon>
        <taxon>Gunneridae</taxon>
        <taxon>Pentapetalae</taxon>
        <taxon>asterids</taxon>
        <taxon>lamiids</taxon>
        <taxon>Solanales</taxon>
        <taxon>Solanaceae</taxon>
        <taxon>Nicotianoideae</taxon>
        <taxon>Nicotianeae</taxon>
        <taxon>Nicotiana</taxon>
    </lineage>
</organism>
<dbReference type="AlphaFoldDB" id="A0A1S3X2B0"/>
<dbReference type="KEGG" id="nta:107760514"/>
<proteinExistence type="predicted"/>
<name>A0A1S3X2B0_TOBAC</name>
<accession>A0A1S3X2B0</accession>
<dbReference type="OrthoDB" id="424543at2759"/>
<dbReference type="RefSeq" id="XP_016434059.1">
    <property type="nucleotide sequence ID" value="XM_016578573.1"/>
</dbReference>
<dbReference type="PaxDb" id="4097-A0A1S3X2B0"/>
<sequence>MDALMRHTQGEVPCCMLFADDIVLIDKMRGGINEFKLSRTKIEYLECKYSDITQKTDMDMAQLELTEDMPLYRKVWRSRIMVEGYGFERAVEVAYITSLWDIVLPQILCQCEMLCAPDCLVTVNDTDLK</sequence>
<evidence type="ECO:0008006" key="2">
    <source>
        <dbReference type="Google" id="ProtNLM"/>
    </source>
</evidence>
<protein>
    <recommendedName>
        <fullName evidence="2">Reverse transcriptase domain-containing protein</fullName>
    </recommendedName>
</protein>